<dbReference type="InterPro" id="IPR032466">
    <property type="entry name" value="Metal_Hydrolase"/>
</dbReference>
<comment type="catalytic activity">
    <reaction evidence="4">
        <text>N-acetyl-L-leucine + H2O = L-leucine + acetate</text>
        <dbReference type="Rhea" id="RHEA:81115"/>
        <dbReference type="ChEBI" id="CHEBI:15377"/>
        <dbReference type="ChEBI" id="CHEBI:30089"/>
        <dbReference type="ChEBI" id="CHEBI:57427"/>
        <dbReference type="ChEBI" id="CHEBI:58270"/>
    </reaction>
    <physiologicalReaction direction="left-to-right" evidence="4">
        <dbReference type="Rhea" id="RHEA:81116"/>
    </physiologicalReaction>
</comment>
<comment type="cofactor">
    <cofactor evidence="11">
        <name>a divalent metal cation</name>
        <dbReference type="ChEBI" id="CHEBI:60240"/>
    </cofactor>
    <text evidence="11">Binds 2 divalent metal cations per subunit.</text>
</comment>
<evidence type="ECO:0000256" key="4">
    <source>
        <dbReference type="ARBA" id="ARBA00047923"/>
    </source>
</evidence>
<dbReference type="PROSITE" id="PS01322">
    <property type="entry name" value="PHOSPHOTRIESTERASE_1"/>
    <property type="match status" value="1"/>
</dbReference>
<dbReference type="AlphaFoldDB" id="A0A8K0A2E8"/>
<evidence type="ECO:0000256" key="6">
    <source>
        <dbReference type="ARBA" id="ARBA00048664"/>
    </source>
</evidence>
<gene>
    <name evidence="13" type="primary">PTER</name>
    <name evidence="13" type="ORF">BLAG_LOCUS20110</name>
</gene>
<dbReference type="Proteomes" id="UP000838412">
    <property type="component" value="Chromosome 5"/>
</dbReference>
<comment type="catalytic activity">
    <reaction evidence="5">
        <text>N-propanoyltaurine + H2O = propanoate + taurine</text>
        <dbReference type="Rhea" id="RHEA:81111"/>
        <dbReference type="ChEBI" id="CHEBI:15377"/>
        <dbReference type="ChEBI" id="CHEBI:17272"/>
        <dbReference type="ChEBI" id="CHEBI:231795"/>
        <dbReference type="ChEBI" id="CHEBI:507393"/>
    </reaction>
    <physiologicalReaction direction="left-to-right" evidence="5">
        <dbReference type="Rhea" id="RHEA:81112"/>
    </physiologicalReaction>
</comment>
<feature type="binding site" evidence="11">
    <location>
        <position position="232"/>
    </location>
    <ligand>
        <name>a divalent metal cation</name>
        <dbReference type="ChEBI" id="CHEBI:60240"/>
        <label>2</label>
    </ligand>
</feature>
<evidence type="ECO:0000256" key="3">
    <source>
        <dbReference type="ARBA" id="ARBA00047442"/>
    </source>
</evidence>
<keyword evidence="2" id="KW-0378">Hydrolase</keyword>
<protein>
    <recommendedName>
        <fullName evidence="8">N-acetyltaurine hydrolase</fullName>
    </recommendedName>
    <alternativeName>
        <fullName evidence="9">Phosphotriesterase-related protein</fullName>
    </alternativeName>
</protein>
<evidence type="ECO:0000256" key="11">
    <source>
        <dbReference type="PIRSR" id="PIRSR601559-52"/>
    </source>
</evidence>
<feature type="binding site" evidence="11">
    <location>
        <position position="200"/>
    </location>
    <ligand>
        <name>a divalent metal cation</name>
        <dbReference type="ChEBI" id="CHEBI:60240"/>
        <label>1</label>
    </ligand>
</feature>
<evidence type="ECO:0000256" key="12">
    <source>
        <dbReference type="PROSITE-ProRule" id="PRU00679"/>
    </source>
</evidence>
<keyword evidence="14" id="KW-1185">Reference proteome</keyword>
<evidence type="ECO:0000256" key="10">
    <source>
        <dbReference type="ARBA" id="ARBA00093204"/>
    </source>
</evidence>
<feature type="binding site" evidence="11">
    <location>
        <position position="200"/>
    </location>
    <ligand>
        <name>a divalent metal cation</name>
        <dbReference type="ChEBI" id="CHEBI:60240"/>
        <label>2</label>
    </ligand>
</feature>
<dbReference type="SUPFAM" id="SSF51556">
    <property type="entry name" value="Metallo-dependent hydrolases"/>
    <property type="match status" value="1"/>
</dbReference>
<dbReference type="OrthoDB" id="9998343at2759"/>
<comment type="catalytic activity">
    <reaction evidence="6">
        <text>N-acetyl-L-valine + H2O = L-valine + acetate</text>
        <dbReference type="Rhea" id="RHEA:81123"/>
        <dbReference type="ChEBI" id="CHEBI:15377"/>
        <dbReference type="ChEBI" id="CHEBI:30089"/>
        <dbReference type="ChEBI" id="CHEBI:57762"/>
        <dbReference type="ChEBI" id="CHEBI:133716"/>
    </reaction>
    <physiologicalReaction direction="left-to-right" evidence="6">
        <dbReference type="Rhea" id="RHEA:81124"/>
    </physiologicalReaction>
</comment>
<sequence>MHMYFLLDPLGGAMESVVYSRQQLQGKILTVTGPVPPDSIGKTLMHEHIIVDYAKNFGQPMGDSSRARVGGLSLDEQRQLWEEPLSIKNVGHCRGYFNQNKDNMVLDDEQMMMREMEPYKKFGGRTIVEQSVCGMNGDPAALARISETSGVQIVHGTGYYLSRVHPPDMDNKTVPQLTDQFLQEILAGHKCGVHAGILGELGCSTVLAQNEAKVLQAAAFTQQQTGVSISIHPGYSKESPVEVAQILRSEGADLTRVVISHVDRGILTVPDMIALAEQGCVLEFDQFGWGCSFTHALSHGIDYPSDFVRCQMIRELRDAGFIKQVVLSHDIAFKSRLTRYGGDGYSYLLKNIVPYMLQRGLTEEDIDTILVQNPKRLLTIV</sequence>
<comment type="caution">
    <text evidence="12">Lacks conserved residue(s) required for the propagation of feature annotation.</text>
</comment>
<comment type="similarity">
    <text evidence="12">Belongs to the metallo-dependent hydrolases superfamily. Phosphotriesterase family.</text>
</comment>
<evidence type="ECO:0000256" key="5">
    <source>
        <dbReference type="ARBA" id="ARBA00048249"/>
    </source>
</evidence>
<evidence type="ECO:0000256" key="1">
    <source>
        <dbReference type="ARBA" id="ARBA00022723"/>
    </source>
</evidence>
<evidence type="ECO:0000256" key="9">
    <source>
        <dbReference type="ARBA" id="ARBA00049821"/>
    </source>
</evidence>
<dbReference type="PANTHER" id="PTHR10819">
    <property type="entry name" value="PHOSPHOTRIESTERASE-RELATED"/>
    <property type="match status" value="1"/>
</dbReference>
<feature type="binding site" evidence="11">
    <location>
        <position position="48"/>
    </location>
    <ligand>
        <name>a divalent metal cation</name>
        <dbReference type="ChEBI" id="CHEBI:60240"/>
        <label>1</label>
    </ligand>
</feature>
<dbReference type="Gene3D" id="3.20.20.140">
    <property type="entry name" value="Metal-dependent hydrolases"/>
    <property type="match status" value="1"/>
</dbReference>
<reference evidence="13" key="1">
    <citation type="submission" date="2022-01" db="EMBL/GenBank/DDBJ databases">
        <authorList>
            <person name="Braso-Vives M."/>
        </authorList>
    </citation>
    <scope>NUCLEOTIDE SEQUENCE</scope>
</reference>
<accession>A0A8K0A2E8</accession>
<dbReference type="PROSITE" id="PS51347">
    <property type="entry name" value="PHOSPHOTRIESTERASE_2"/>
    <property type="match status" value="1"/>
</dbReference>
<feature type="binding site" evidence="11">
    <location>
        <position position="261"/>
    </location>
    <ligand>
        <name>a divalent metal cation</name>
        <dbReference type="ChEBI" id="CHEBI:60240"/>
        <label>2</label>
    </ligand>
</feature>
<feature type="binding site" evidence="11">
    <location>
        <position position="46"/>
    </location>
    <ligand>
        <name>a divalent metal cation</name>
        <dbReference type="ChEBI" id="CHEBI:60240"/>
        <label>1</label>
    </ligand>
</feature>
<dbReference type="PANTHER" id="PTHR10819:SF3">
    <property type="entry name" value="PHOSPHOTRIESTERASE-RELATED PROTEIN"/>
    <property type="match status" value="1"/>
</dbReference>
<evidence type="ECO:0000256" key="2">
    <source>
        <dbReference type="ARBA" id="ARBA00022801"/>
    </source>
</evidence>
<organism evidence="13 14">
    <name type="scientific">Branchiostoma lanceolatum</name>
    <name type="common">Common lancelet</name>
    <name type="synonym">Amphioxus lanceolatum</name>
    <dbReference type="NCBI Taxonomy" id="7740"/>
    <lineage>
        <taxon>Eukaryota</taxon>
        <taxon>Metazoa</taxon>
        <taxon>Chordata</taxon>
        <taxon>Cephalochordata</taxon>
        <taxon>Leptocardii</taxon>
        <taxon>Amphioxiformes</taxon>
        <taxon>Branchiostomatidae</taxon>
        <taxon>Branchiostoma</taxon>
    </lineage>
</organism>
<feature type="binding site" evidence="11">
    <location>
        <position position="330"/>
    </location>
    <ligand>
        <name>a divalent metal cation</name>
        <dbReference type="ChEBI" id="CHEBI:60240"/>
        <label>1</label>
    </ligand>
</feature>
<evidence type="ECO:0000256" key="7">
    <source>
        <dbReference type="ARBA" id="ARBA00049044"/>
    </source>
</evidence>
<dbReference type="InterPro" id="IPR001559">
    <property type="entry name" value="Phosphotriesterase"/>
</dbReference>
<comment type="catalytic activity">
    <reaction evidence="10">
        <text>N-acetyl-L-methionine + H2O = L-methionine + acetate</text>
        <dbReference type="Rhea" id="RHEA:67440"/>
        <dbReference type="ChEBI" id="CHEBI:15377"/>
        <dbReference type="ChEBI" id="CHEBI:30089"/>
        <dbReference type="ChEBI" id="CHEBI:57844"/>
        <dbReference type="ChEBI" id="CHEBI:71670"/>
    </reaction>
    <physiologicalReaction direction="left-to-right" evidence="10">
        <dbReference type="Rhea" id="RHEA:67441"/>
    </physiologicalReaction>
</comment>
<dbReference type="InterPro" id="IPR017947">
    <property type="entry name" value="AryldialkylPase_Zn-BS"/>
</dbReference>
<proteinExistence type="inferred from homology"/>
<evidence type="ECO:0000313" key="13">
    <source>
        <dbReference type="EMBL" id="CAH1266533.1"/>
    </source>
</evidence>
<dbReference type="EMBL" id="OV696690">
    <property type="protein sequence ID" value="CAH1266533.1"/>
    <property type="molecule type" value="Genomic_DNA"/>
</dbReference>
<evidence type="ECO:0000313" key="14">
    <source>
        <dbReference type="Proteomes" id="UP000838412"/>
    </source>
</evidence>
<dbReference type="GO" id="GO:0008270">
    <property type="term" value="F:zinc ion binding"/>
    <property type="evidence" value="ECO:0007669"/>
    <property type="project" value="InterPro"/>
</dbReference>
<keyword evidence="1 11" id="KW-0479">Metal-binding</keyword>
<comment type="catalytic activity">
    <reaction evidence="7">
        <text>N-acetyltaurine + H2O = taurine + acetate</text>
        <dbReference type="Rhea" id="RHEA:81107"/>
        <dbReference type="ChEBI" id="CHEBI:15377"/>
        <dbReference type="ChEBI" id="CHEBI:30089"/>
        <dbReference type="ChEBI" id="CHEBI:133737"/>
        <dbReference type="ChEBI" id="CHEBI:507393"/>
    </reaction>
    <physiologicalReaction direction="left-to-right" evidence="7">
        <dbReference type="Rhea" id="RHEA:81108"/>
    </physiologicalReaction>
</comment>
<dbReference type="GO" id="GO:0016788">
    <property type="term" value="F:hydrolase activity, acting on ester bonds"/>
    <property type="evidence" value="ECO:0007669"/>
    <property type="project" value="InterPro"/>
</dbReference>
<name>A0A8K0A2E8_BRALA</name>
<dbReference type="Pfam" id="PF02126">
    <property type="entry name" value="PTE"/>
    <property type="match status" value="1"/>
</dbReference>
<comment type="catalytic activity">
    <reaction evidence="3">
        <text>N-acetyl-L-isoleucine + H2O = L-isoleucine + acetate</text>
        <dbReference type="Rhea" id="RHEA:81119"/>
        <dbReference type="ChEBI" id="CHEBI:15377"/>
        <dbReference type="ChEBI" id="CHEBI:30089"/>
        <dbReference type="ChEBI" id="CHEBI:58045"/>
        <dbReference type="ChEBI" id="CHEBI:133735"/>
    </reaction>
    <physiologicalReaction direction="left-to-right" evidence="3">
        <dbReference type="Rhea" id="RHEA:81120"/>
    </physiologicalReaction>
</comment>
<evidence type="ECO:0000256" key="8">
    <source>
        <dbReference type="ARBA" id="ARBA00049742"/>
    </source>
</evidence>